<dbReference type="KEGG" id="psn:Pedsa_2388"/>
<dbReference type="HOGENOM" id="CLU_015553_0_3_10"/>
<dbReference type="EMBL" id="CP002545">
    <property type="protein sequence ID" value="ADY52936.1"/>
    <property type="molecule type" value="Genomic_DNA"/>
</dbReference>
<feature type="domain" description="SusD-like N-terminal" evidence="8">
    <location>
        <begin position="26"/>
        <end position="233"/>
    </location>
</feature>
<dbReference type="Gene3D" id="1.25.40.390">
    <property type="match status" value="1"/>
</dbReference>
<evidence type="ECO:0000256" key="5">
    <source>
        <dbReference type="ARBA" id="ARBA00023237"/>
    </source>
</evidence>
<comment type="subcellular location">
    <subcellularLocation>
        <location evidence="1">Cell outer membrane</location>
    </subcellularLocation>
</comment>
<dbReference type="Pfam" id="PF07980">
    <property type="entry name" value="SusD_RagB"/>
    <property type="match status" value="1"/>
</dbReference>
<name>F0SE10_PSESL</name>
<evidence type="ECO:0000256" key="2">
    <source>
        <dbReference type="ARBA" id="ARBA00006275"/>
    </source>
</evidence>
<dbReference type="GO" id="GO:0009279">
    <property type="term" value="C:cell outer membrane"/>
    <property type="evidence" value="ECO:0007669"/>
    <property type="project" value="UniProtKB-SubCell"/>
</dbReference>
<keyword evidence="3 6" id="KW-0732">Signal</keyword>
<evidence type="ECO:0000256" key="6">
    <source>
        <dbReference type="SAM" id="SignalP"/>
    </source>
</evidence>
<dbReference type="PROSITE" id="PS51257">
    <property type="entry name" value="PROKAR_LIPOPROTEIN"/>
    <property type="match status" value="1"/>
</dbReference>
<reference evidence="10" key="2">
    <citation type="submission" date="2011-02" db="EMBL/GenBank/DDBJ databases">
        <title>The complete genome of Pedobacter saltans DSM 12145.</title>
        <authorList>
            <consortium name="US DOE Joint Genome Institute (JGI-PGF)"/>
            <person name="Lucas S."/>
            <person name="Copeland A."/>
            <person name="Lapidus A."/>
            <person name="Bruce D."/>
            <person name="Goodwin L."/>
            <person name="Pitluck S."/>
            <person name="Kyrpides N."/>
            <person name="Mavromatis K."/>
            <person name="Pagani I."/>
            <person name="Ivanova N."/>
            <person name="Ovchinnikova G."/>
            <person name="Lu M."/>
            <person name="Detter J.C."/>
            <person name="Han C."/>
            <person name="Land M."/>
            <person name="Hauser L."/>
            <person name="Markowitz V."/>
            <person name="Cheng J.-F."/>
            <person name="Hugenholtz P."/>
            <person name="Woyke T."/>
            <person name="Wu D."/>
            <person name="Tindall B."/>
            <person name="Pomrenke H.G."/>
            <person name="Brambilla E."/>
            <person name="Klenk H.-P."/>
            <person name="Eisen J.A."/>
        </authorList>
    </citation>
    <scope>NUCLEOTIDE SEQUENCE [LARGE SCALE GENOMIC DNA]</scope>
    <source>
        <strain evidence="10">ATCC 51119 / DSM 12145 / JCM 21818 / LMG 10337 / NBRC 100064 / NCIMB 13643</strain>
    </source>
</reference>
<evidence type="ECO:0000313" key="10">
    <source>
        <dbReference type="Proteomes" id="UP000000310"/>
    </source>
</evidence>
<feature type="domain" description="RagB/SusD" evidence="7">
    <location>
        <begin position="333"/>
        <end position="607"/>
    </location>
</feature>
<accession>F0SE10</accession>
<keyword evidence="10" id="KW-1185">Reference proteome</keyword>
<dbReference type="RefSeq" id="WP_013633422.1">
    <property type="nucleotide sequence ID" value="NC_015177.1"/>
</dbReference>
<evidence type="ECO:0000256" key="3">
    <source>
        <dbReference type="ARBA" id="ARBA00022729"/>
    </source>
</evidence>
<evidence type="ECO:0000259" key="8">
    <source>
        <dbReference type="Pfam" id="PF14322"/>
    </source>
</evidence>
<feature type="signal peptide" evidence="6">
    <location>
        <begin position="1"/>
        <end position="24"/>
    </location>
</feature>
<evidence type="ECO:0000256" key="1">
    <source>
        <dbReference type="ARBA" id="ARBA00004442"/>
    </source>
</evidence>
<gene>
    <name evidence="9" type="ordered locus">Pedsa_2388</name>
</gene>
<dbReference type="STRING" id="762903.Pedsa_2388"/>
<dbReference type="OrthoDB" id="608091at2"/>
<dbReference type="eggNOG" id="COG0614">
    <property type="taxonomic scope" value="Bacteria"/>
</dbReference>
<dbReference type="InterPro" id="IPR011990">
    <property type="entry name" value="TPR-like_helical_dom_sf"/>
</dbReference>
<evidence type="ECO:0000256" key="4">
    <source>
        <dbReference type="ARBA" id="ARBA00023136"/>
    </source>
</evidence>
<reference evidence="9 10" key="1">
    <citation type="journal article" date="2011" name="Stand. Genomic Sci.">
        <title>Complete genome sequence of the gliding, heparinolytic Pedobacter saltans type strain (113).</title>
        <authorList>
            <person name="Liolios K."/>
            <person name="Sikorski J."/>
            <person name="Lu M."/>
            <person name="Nolan M."/>
            <person name="Lapidus A."/>
            <person name="Lucas S."/>
            <person name="Hammon N."/>
            <person name="Deshpande S."/>
            <person name="Cheng J.F."/>
            <person name="Tapia R."/>
            <person name="Han C."/>
            <person name="Goodwin L."/>
            <person name="Pitluck S."/>
            <person name="Huntemann M."/>
            <person name="Ivanova N."/>
            <person name="Pagani I."/>
            <person name="Mavromatis K."/>
            <person name="Ovchinikova G."/>
            <person name="Pati A."/>
            <person name="Chen A."/>
            <person name="Palaniappan K."/>
            <person name="Land M."/>
            <person name="Hauser L."/>
            <person name="Brambilla E.M."/>
            <person name="Kotsyurbenko O."/>
            <person name="Rohde M."/>
            <person name="Tindall B.J."/>
            <person name="Abt B."/>
            <person name="Goker M."/>
            <person name="Detter J.C."/>
            <person name="Woyke T."/>
            <person name="Bristow J."/>
            <person name="Eisen J.A."/>
            <person name="Markowitz V."/>
            <person name="Hugenholtz P."/>
            <person name="Klenk H.P."/>
            <person name="Kyrpides N.C."/>
        </authorList>
    </citation>
    <scope>NUCLEOTIDE SEQUENCE [LARGE SCALE GENOMIC DNA]</scope>
    <source>
        <strain evidence="10">ATCC 51119 / DSM 12145 / JCM 21818 / LMG 10337 / NBRC 100064 / NCIMB 13643</strain>
    </source>
</reference>
<organism evidence="9 10">
    <name type="scientific">Pseudopedobacter saltans (strain ATCC 51119 / DSM 12145 / JCM 21818 / CCUG 39354 / LMG 10337 / NBRC 100064 / NCIMB 13643)</name>
    <name type="common">Pedobacter saltans</name>
    <dbReference type="NCBI Taxonomy" id="762903"/>
    <lineage>
        <taxon>Bacteria</taxon>
        <taxon>Pseudomonadati</taxon>
        <taxon>Bacteroidota</taxon>
        <taxon>Sphingobacteriia</taxon>
        <taxon>Sphingobacteriales</taxon>
        <taxon>Sphingobacteriaceae</taxon>
        <taxon>Pseudopedobacter</taxon>
    </lineage>
</organism>
<evidence type="ECO:0000313" key="9">
    <source>
        <dbReference type="EMBL" id="ADY52936.1"/>
    </source>
</evidence>
<dbReference type="Pfam" id="PF14322">
    <property type="entry name" value="SusD-like_3"/>
    <property type="match status" value="1"/>
</dbReference>
<dbReference type="InterPro" id="IPR012944">
    <property type="entry name" value="SusD_RagB_dom"/>
</dbReference>
<sequence>MNRKKHKILTFVFLIFLGLSSCQKGFLDQVPDDRLTIEQVFKRLQPSEEYLANVYSYIKDESYITNNAPWIGLSDEGDVTYDRPGYLTFLMNLGNWNPASGYYDNYYTDYYKGIRSATTYINNIGGNPQLDANKIVIRKAEARFVRAYLYFMLLRTWGPVTILSEDLIPGDLNPGDPLLTLPRNSYDECVDYIVNELDMASQDLPLHFTTQENLDYGRATKMACLALKSRVLLYAASPLFNGNTEYSGFRNLDGKNLISQQYDAQKWEKAAKAAKDIINMDILSLYKKNSGGTFSPLISYRDVFLDAWNGEWVFARILNNLSGYERALTPRLANGFCSTGPTQQMVDAYFMANGLKPITGYNSDGSPIINAASGYTETGFSTVQGVANTSNMYANREPRFYASVNYNNAPWINTSEGVKIIQTYNTGESGPAGSWDHSRTSYFGRKNVSPGSNPKTGVYDKRPYIMMRYAEILLNYIEALNEYDKDNTDILKYLNMIRERAGIPQYGQGANALPIPANQNAMREAIRAERRVELAFEHHRYFDTRRWKIAEQTDGGPMYGMNILENPPAFYKRVVFETRVFRKSFYFFPIPQTEINKNANMVQNPFW</sequence>
<evidence type="ECO:0000259" key="7">
    <source>
        <dbReference type="Pfam" id="PF07980"/>
    </source>
</evidence>
<protein>
    <submittedName>
        <fullName evidence="9">RagB/SusD domain protein</fullName>
    </submittedName>
</protein>
<dbReference type="InterPro" id="IPR033985">
    <property type="entry name" value="SusD-like_N"/>
</dbReference>
<proteinExistence type="inferred from homology"/>
<keyword evidence="5" id="KW-0998">Cell outer membrane</keyword>
<dbReference type="AlphaFoldDB" id="F0SE10"/>
<keyword evidence="4" id="KW-0472">Membrane</keyword>
<feature type="chain" id="PRO_5003256133" evidence="6">
    <location>
        <begin position="25"/>
        <end position="607"/>
    </location>
</feature>
<dbReference type="Proteomes" id="UP000000310">
    <property type="component" value="Chromosome"/>
</dbReference>
<dbReference type="SUPFAM" id="SSF48452">
    <property type="entry name" value="TPR-like"/>
    <property type="match status" value="1"/>
</dbReference>
<comment type="similarity">
    <text evidence="2">Belongs to the SusD family.</text>
</comment>